<evidence type="ECO:0000313" key="5">
    <source>
        <dbReference type="EMBL" id="UEL48736.1"/>
    </source>
</evidence>
<dbReference type="AlphaFoldDB" id="A0AAX2ZI95"/>
<dbReference type="SUPFAM" id="SSF46785">
    <property type="entry name" value="Winged helix' DNA-binding domain"/>
    <property type="match status" value="1"/>
</dbReference>
<dbReference type="SUPFAM" id="SSF48008">
    <property type="entry name" value="GntR ligand-binding domain-like"/>
    <property type="match status" value="1"/>
</dbReference>
<dbReference type="EMBL" id="CP081135">
    <property type="protein sequence ID" value="UEL48736.1"/>
    <property type="molecule type" value="Genomic_DNA"/>
</dbReference>
<evidence type="ECO:0000256" key="3">
    <source>
        <dbReference type="ARBA" id="ARBA00023163"/>
    </source>
</evidence>
<dbReference type="GO" id="GO:0003677">
    <property type="term" value="F:DNA binding"/>
    <property type="evidence" value="ECO:0007669"/>
    <property type="project" value="UniProtKB-KW"/>
</dbReference>
<keyword evidence="2" id="KW-0238">DNA-binding</keyword>
<dbReference type="Gene3D" id="1.20.120.530">
    <property type="entry name" value="GntR ligand-binding domain-like"/>
    <property type="match status" value="1"/>
</dbReference>
<gene>
    <name evidence="5" type="ORF">JW646_04575</name>
</gene>
<dbReference type="PANTHER" id="PTHR43537:SF24">
    <property type="entry name" value="GLUCONATE OPERON TRANSCRIPTIONAL REPRESSOR"/>
    <property type="match status" value="1"/>
</dbReference>
<accession>A0AAX2ZI95</accession>
<proteinExistence type="predicted"/>
<keyword evidence="1" id="KW-0805">Transcription regulation</keyword>
<dbReference type="InterPro" id="IPR036388">
    <property type="entry name" value="WH-like_DNA-bd_sf"/>
</dbReference>
<keyword evidence="3" id="KW-0804">Transcription</keyword>
<evidence type="ECO:0000256" key="2">
    <source>
        <dbReference type="ARBA" id="ARBA00023125"/>
    </source>
</evidence>
<dbReference type="KEGG" id="tem:JW646_04575"/>
<reference evidence="5 6" key="1">
    <citation type="journal article" date="2023" name="Int. J. Syst. Evol. Microbiol.">
        <title>Terrisporobacter hibernicus sp. nov., isolated from bovine faeces in Northern Ireland.</title>
        <authorList>
            <person name="Mitchell M."/>
            <person name="Nguyen S.V."/>
            <person name="Connor M."/>
            <person name="Fairley D.J."/>
            <person name="Donoghue O."/>
            <person name="Marshall H."/>
            <person name="Koolman L."/>
            <person name="McMullan G."/>
            <person name="Schaffer K.E."/>
            <person name="McGrath J.W."/>
            <person name="Fanning S."/>
        </authorList>
    </citation>
    <scope>NUCLEOTIDE SEQUENCE [LARGE SCALE GENOMIC DNA]</scope>
    <source>
        <strain evidence="5 6">MCA3</strain>
    </source>
</reference>
<dbReference type="Pfam" id="PF07729">
    <property type="entry name" value="FCD"/>
    <property type="match status" value="1"/>
</dbReference>
<keyword evidence="6" id="KW-1185">Reference proteome</keyword>
<sequence>MAKLSLKQQAYNSIKDKILKCEYMPNSFLNEDLLCEEFKVSRTPIRDALSRLEQEHLIKILPKKGFFVAPLSIGEINLTFETRTLLETYAISNHCSNLNSDTIDSLYENIKEAKECIKNNNQEELFRLDDEFHRIILNQCNNYYLIDTYSRVHNQNCRLRVLSGLYDDKRLSSTIDEHMEILAFLAKGDVTSAQEAMKVHLNNAKSSSFQAFIDGNSSL</sequence>
<evidence type="ECO:0000259" key="4">
    <source>
        <dbReference type="PROSITE" id="PS50949"/>
    </source>
</evidence>
<organism evidence="5 6">
    <name type="scientific">Terrisporobacter hibernicus</name>
    <dbReference type="NCBI Taxonomy" id="2813371"/>
    <lineage>
        <taxon>Bacteria</taxon>
        <taxon>Bacillati</taxon>
        <taxon>Bacillota</taxon>
        <taxon>Clostridia</taxon>
        <taxon>Peptostreptococcales</taxon>
        <taxon>Peptostreptococcaceae</taxon>
        <taxon>Terrisporobacter</taxon>
    </lineage>
</organism>
<feature type="domain" description="HTH gntR-type" evidence="4">
    <location>
        <begin position="4"/>
        <end position="71"/>
    </location>
</feature>
<dbReference type="Pfam" id="PF00392">
    <property type="entry name" value="GntR"/>
    <property type="match status" value="1"/>
</dbReference>
<dbReference type="InterPro" id="IPR008920">
    <property type="entry name" value="TF_FadR/GntR_C"/>
</dbReference>
<evidence type="ECO:0000256" key="1">
    <source>
        <dbReference type="ARBA" id="ARBA00023015"/>
    </source>
</evidence>
<dbReference type="InterPro" id="IPR036390">
    <property type="entry name" value="WH_DNA-bd_sf"/>
</dbReference>
<dbReference type="Proteomes" id="UP001198983">
    <property type="component" value="Chromosome"/>
</dbReference>
<dbReference type="CDD" id="cd07377">
    <property type="entry name" value="WHTH_GntR"/>
    <property type="match status" value="1"/>
</dbReference>
<dbReference type="Gene3D" id="1.10.10.10">
    <property type="entry name" value="Winged helix-like DNA-binding domain superfamily/Winged helix DNA-binding domain"/>
    <property type="match status" value="1"/>
</dbReference>
<protein>
    <submittedName>
        <fullName evidence="5">GntR family transcriptional regulator</fullName>
    </submittedName>
</protein>
<dbReference type="PANTHER" id="PTHR43537">
    <property type="entry name" value="TRANSCRIPTIONAL REGULATOR, GNTR FAMILY"/>
    <property type="match status" value="1"/>
</dbReference>
<dbReference type="InterPro" id="IPR000524">
    <property type="entry name" value="Tscrpt_reg_HTH_GntR"/>
</dbReference>
<dbReference type="SMART" id="SM00895">
    <property type="entry name" value="FCD"/>
    <property type="match status" value="1"/>
</dbReference>
<evidence type="ECO:0000313" key="6">
    <source>
        <dbReference type="Proteomes" id="UP001198983"/>
    </source>
</evidence>
<dbReference type="RefSeq" id="WP_148558100.1">
    <property type="nucleotide sequence ID" value="NZ_CP081135.1"/>
</dbReference>
<dbReference type="SMART" id="SM00345">
    <property type="entry name" value="HTH_GNTR"/>
    <property type="match status" value="1"/>
</dbReference>
<dbReference type="InterPro" id="IPR011711">
    <property type="entry name" value="GntR_C"/>
</dbReference>
<dbReference type="PROSITE" id="PS50949">
    <property type="entry name" value="HTH_GNTR"/>
    <property type="match status" value="1"/>
</dbReference>
<dbReference type="GO" id="GO:0003700">
    <property type="term" value="F:DNA-binding transcription factor activity"/>
    <property type="evidence" value="ECO:0007669"/>
    <property type="project" value="InterPro"/>
</dbReference>
<name>A0AAX2ZI95_9FIRM</name>